<keyword evidence="6" id="KW-1185">Reference proteome</keyword>
<evidence type="ECO:0000313" key="5">
    <source>
        <dbReference type="EMBL" id="SAK80101.1"/>
    </source>
</evidence>
<dbReference type="Pfam" id="PF00356">
    <property type="entry name" value="LacI"/>
    <property type="match status" value="1"/>
</dbReference>
<dbReference type="SUPFAM" id="SSF47413">
    <property type="entry name" value="lambda repressor-like DNA-binding domains"/>
    <property type="match status" value="1"/>
</dbReference>
<dbReference type="SUPFAM" id="SSF53822">
    <property type="entry name" value="Periplasmic binding protein-like I"/>
    <property type="match status" value="1"/>
</dbReference>
<dbReference type="EMBL" id="FCOJ02000046">
    <property type="protein sequence ID" value="SAK80101.1"/>
    <property type="molecule type" value="Genomic_DNA"/>
</dbReference>
<keyword evidence="2" id="KW-0238">DNA-binding</keyword>
<dbReference type="PROSITE" id="PS50932">
    <property type="entry name" value="HTH_LACI_2"/>
    <property type="match status" value="1"/>
</dbReference>
<evidence type="ECO:0000256" key="1">
    <source>
        <dbReference type="ARBA" id="ARBA00023015"/>
    </source>
</evidence>
<dbReference type="AlphaFoldDB" id="A0A158CCW3"/>
<dbReference type="CDD" id="cd01575">
    <property type="entry name" value="PBP1_GntR"/>
    <property type="match status" value="1"/>
</dbReference>
<dbReference type="Gene3D" id="3.40.50.2300">
    <property type="match status" value="2"/>
</dbReference>
<dbReference type="RefSeq" id="WP_086972283.1">
    <property type="nucleotide sequence ID" value="NZ_FCOJ02000046.1"/>
</dbReference>
<dbReference type="InterPro" id="IPR028082">
    <property type="entry name" value="Peripla_BP_I"/>
</dbReference>
<dbReference type="OrthoDB" id="8770688at2"/>
<gene>
    <name evidence="5" type="ORF">AWB82_05262</name>
</gene>
<feature type="domain" description="HTH lacI-type" evidence="4">
    <location>
        <begin position="19"/>
        <end position="73"/>
    </location>
</feature>
<dbReference type="InterPro" id="IPR010982">
    <property type="entry name" value="Lambda_DNA-bd_dom_sf"/>
</dbReference>
<dbReference type="InterPro" id="IPR046335">
    <property type="entry name" value="LacI/GalR-like_sensor"/>
</dbReference>
<reference evidence="5" key="1">
    <citation type="submission" date="2016-01" db="EMBL/GenBank/DDBJ databases">
        <authorList>
            <person name="Peeters C."/>
        </authorList>
    </citation>
    <scope>NUCLEOTIDE SEQUENCE [LARGE SCALE GENOMIC DNA]</scope>
    <source>
        <strain evidence="5">LMG 29325</strain>
    </source>
</reference>
<evidence type="ECO:0000256" key="3">
    <source>
        <dbReference type="ARBA" id="ARBA00023163"/>
    </source>
</evidence>
<dbReference type="PANTHER" id="PTHR30146:SF33">
    <property type="entry name" value="TRANSCRIPTIONAL REGULATOR"/>
    <property type="match status" value="1"/>
</dbReference>
<evidence type="ECO:0000259" key="4">
    <source>
        <dbReference type="PROSITE" id="PS50932"/>
    </source>
</evidence>
<sequence length="345" mass="37576">MEESYAPATGRTLQTNDSVTLEDVARLAGVTAMTVSRTLKRPELVREETRLRVMDAVRATGYVPNLLAGALATNKSHLIALLLPTIATSIFTDMVQTMMSTLAAAGYQTLLGLTDYLKEREEQLVETLLGRRPDAIVLTGTDHSPLTRERLRRTKVPIVEIWDLTDDPIDMLIGFSHEAVGIAVARHLLQKDYRRFAVLSADDPRGLRRSTSFIDELKRQGIESVPMEVLPAPATLQTGREGFVRLLEKDLPDVIVCSTDTLAQGILAEAAKRGIGIPQDVAVMGFGDLSTAAHVHPSLSTVRIDGASIGRLAAEALVSRLNAKEPPLPALRVDTGFRIVDRESA</sequence>
<accession>A0A158CCW3</accession>
<keyword evidence="3" id="KW-0804">Transcription</keyword>
<dbReference type="SMART" id="SM00354">
    <property type="entry name" value="HTH_LACI"/>
    <property type="match status" value="1"/>
</dbReference>
<dbReference type="InterPro" id="IPR000843">
    <property type="entry name" value="HTH_LacI"/>
</dbReference>
<dbReference type="Pfam" id="PF13377">
    <property type="entry name" value="Peripla_BP_3"/>
    <property type="match status" value="1"/>
</dbReference>
<proteinExistence type="predicted"/>
<organism evidence="5 6">
    <name type="scientific">Caballeronia glebae</name>
    <dbReference type="NCBI Taxonomy" id="1777143"/>
    <lineage>
        <taxon>Bacteria</taxon>
        <taxon>Pseudomonadati</taxon>
        <taxon>Pseudomonadota</taxon>
        <taxon>Betaproteobacteria</taxon>
        <taxon>Burkholderiales</taxon>
        <taxon>Burkholderiaceae</taxon>
        <taxon>Caballeronia</taxon>
    </lineage>
</organism>
<dbReference type="GO" id="GO:0003700">
    <property type="term" value="F:DNA-binding transcription factor activity"/>
    <property type="evidence" value="ECO:0007669"/>
    <property type="project" value="TreeGrafter"/>
</dbReference>
<evidence type="ECO:0000256" key="2">
    <source>
        <dbReference type="ARBA" id="ARBA00023125"/>
    </source>
</evidence>
<protein>
    <submittedName>
        <fullName evidence="5">LacI family transcription regulator</fullName>
    </submittedName>
</protein>
<name>A0A158CCW3_9BURK</name>
<dbReference type="GO" id="GO:0000976">
    <property type="term" value="F:transcription cis-regulatory region binding"/>
    <property type="evidence" value="ECO:0007669"/>
    <property type="project" value="TreeGrafter"/>
</dbReference>
<evidence type="ECO:0000313" key="6">
    <source>
        <dbReference type="Proteomes" id="UP000054596"/>
    </source>
</evidence>
<comment type="caution">
    <text evidence="5">The sequence shown here is derived from an EMBL/GenBank/DDBJ whole genome shotgun (WGS) entry which is preliminary data.</text>
</comment>
<dbReference type="Proteomes" id="UP000054596">
    <property type="component" value="Unassembled WGS sequence"/>
</dbReference>
<dbReference type="STRING" id="1777143.AWB82_05262"/>
<dbReference type="CDD" id="cd01392">
    <property type="entry name" value="HTH_LacI"/>
    <property type="match status" value="1"/>
</dbReference>
<dbReference type="Gene3D" id="1.10.260.40">
    <property type="entry name" value="lambda repressor-like DNA-binding domains"/>
    <property type="match status" value="1"/>
</dbReference>
<keyword evidence="1" id="KW-0805">Transcription regulation</keyword>
<dbReference type="PANTHER" id="PTHR30146">
    <property type="entry name" value="LACI-RELATED TRANSCRIPTIONAL REPRESSOR"/>
    <property type="match status" value="1"/>
</dbReference>